<accession>A0A9D1N9V7</accession>
<sequence>MKKIIVAVLLIAVICTAAGVLVACSNATTQGQLENVWQPYERYTYSVSYKADDGSDASGTYVNEIRHYDAGATVGLGSVELASVAEGYLVTGTLTAGDRTLFNACYYALSSGGSYLVPSATYRKETAEGKTVFEYSGTYDGATLNYSGTREDGTKLSGSLGLSQPYYDNNQFHQALRGVGSLLAEGFSFPSFNVALVAAEEQTVIVLSASVTATASVPSEIPAGDSVQAFDCLKMTLSRSTTIAGESQSIWFASSPVKCVVEGDDTVLVSEGAGWELKNVIVKIEEPYKAKDGSVQKVTYTLSDIDLTPPASDAE</sequence>
<gene>
    <name evidence="2" type="ORF">IAC73_02110</name>
</gene>
<protein>
    <recommendedName>
        <fullName evidence="4">Lipoprotein</fullName>
    </recommendedName>
</protein>
<dbReference type="EMBL" id="DVOE01000030">
    <property type="protein sequence ID" value="HIU98620.1"/>
    <property type="molecule type" value="Genomic_DNA"/>
</dbReference>
<dbReference type="AlphaFoldDB" id="A0A9D1N9V7"/>
<comment type="caution">
    <text evidence="2">The sequence shown here is derived from an EMBL/GenBank/DDBJ whole genome shotgun (WGS) entry which is preliminary data.</text>
</comment>
<evidence type="ECO:0000313" key="3">
    <source>
        <dbReference type="Proteomes" id="UP000886857"/>
    </source>
</evidence>
<feature type="chain" id="PRO_5038649303" description="Lipoprotein" evidence="1">
    <location>
        <begin position="18"/>
        <end position="315"/>
    </location>
</feature>
<keyword evidence="1" id="KW-0732">Signal</keyword>
<dbReference type="Proteomes" id="UP000886857">
    <property type="component" value="Unassembled WGS sequence"/>
</dbReference>
<evidence type="ECO:0000313" key="2">
    <source>
        <dbReference type="EMBL" id="HIU98620.1"/>
    </source>
</evidence>
<evidence type="ECO:0008006" key="4">
    <source>
        <dbReference type="Google" id="ProtNLM"/>
    </source>
</evidence>
<organism evidence="2 3">
    <name type="scientific">Candidatus Limadaptatus stercoripullorum</name>
    <dbReference type="NCBI Taxonomy" id="2840846"/>
    <lineage>
        <taxon>Bacteria</taxon>
        <taxon>Bacillati</taxon>
        <taxon>Bacillota</taxon>
        <taxon>Clostridia</taxon>
        <taxon>Eubacteriales</taxon>
        <taxon>Candidatus Limadaptatus</taxon>
    </lineage>
</organism>
<reference evidence="2" key="1">
    <citation type="submission" date="2020-10" db="EMBL/GenBank/DDBJ databases">
        <authorList>
            <person name="Gilroy R."/>
        </authorList>
    </citation>
    <scope>NUCLEOTIDE SEQUENCE</scope>
    <source>
        <strain evidence="2">10406</strain>
    </source>
</reference>
<name>A0A9D1N9V7_9FIRM</name>
<proteinExistence type="predicted"/>
<evidence type="ECO:0000256" key="1">
    <source>
        <dbReference type="SAM" id="SignalP"/>
    </source>
</evidence>
<feature type="signal peptide" evidence="1">
    <location>
        <begin position="1"/>
        <end position="17"/>
    </location>
</feature>
<dbReference type="PROSITE" id="PS51257">
    <property type="entry name" value="PROKAR_LIPOPROTEIN"/>
    <property type="match status" value="1"/>
</dbReference>
<reference evidence="2" key="2">
    <citation type="journal article" date="2021" name="PeerJ">
        <title>Extensive microbial diversity within the chicken gut microbiome revealed by metagenomics and culture.</title>
        <authorList>
            <person name="Gilroy R."/>
            <person name="Ravi A."/>
            <person name="Getino M."/>
            <person name="Pursley I."/>
            <person name="Horton D.L."/>
            <person name="Alikhan N.F."/>
            <person name="Baker D."/>
            <person name="Gharbi K."/>
            <person name="Hall N."/>
            <person name="Watson M."/>
            <person name="Adriaenssens E.M."/>
            <person name="Foster-Nyarko E."/>
            <person name="Jarju S."/>
            <person name="Secka A."/>
            <person name="Antonio M."/>
            <person name="Oren A."/>
            <person name="Chaudhuri R.R."/>
            <person name="La Ragione R."/>
            <person name="Hildebrand F."/>
            <person name="Pallen M.J."/>
        </authorList>
    </citation>
    <scope>NUCLEOTIDE SEQUENCE</scope>
    <source>
        <strain evidence="2">10406</strain>
    </source>
</reference>